<dbReference type="GeneID" id="17356356"/>
<keyword evidence="2" id="KW-0328">Glycosyltransferase</keyword>
<name>E1ZAF1_CHLVA</name>
<dbReference type="InterPro" id="IPR053250">
    <property type="entry name" value="Glycosyltransferase_77"/>
</dbReference>
<dbReference type="OrthoDB" id="540503at2759"/>
<dbReference type="RefSeq" id="XP_005849351.1">
    <property type="nucleotide sequence ID" value="XM_005849289.1"/>
</dbReference>
<evidence type="ECO:0000259" key="3">
    <source>
        <dbReference type="Pfam" id="PF03407"/>
    </source>
</evidence>
<gene>
    <name evidence="4" type="ORF">CHLNCDRAFT_143778</name>
</gene>
<dbReference type="EC" id="2.4.2.-" evidence="2"/>
<dbReference type="PANTHER" id="PTHR46936">
    <property type="entry name" value="ARABINOSYLTRANSFERASE XEG113"/>
    <property type="match status" value="1"/>
</dbReference>
<keyword evidence="2" id="KW-0333">Golgi apparatus</keyword>
<protein>
    <recommendedName>
        <fullName evidence="2">Glycosyltransferase</fullName>
        <ecNumber evidence="2">2.4.2.-</ecNumber>
    </recommendedName>
</protein>
<dbReference type="GO" id="GO:0000139">
    <property type="term" value="C:Golgi membrane"/>
    <property type="evidence" value="ECO:0007669"/>
    <property type="project" value="UniProtKB-SubCell"/>
</dbReference>
<reference evidence="4 5" key="1">
    <citation type="journal article" date="2010" name="Plant Cell">
        <title>The Chlorella variabilis NC64A genome reveals adaptation to photosymbiosis, coevolution with viruses, and cryptic sex.</title>
        <authorList>
            <person name="Blanc G."/>
            <person name="Duncan G."/>
            <person name="Agarkova I."/>
            <person name="Borodovsky M."/>
            <person name="Gurnon J."/>
            <person name="Kuo A."/>
            <person name="Lindquist E."/>
            <person name="Lucas S."/>
            <person name="Pangilinan J."/>
            <person name="Polle J."/>
            <person name="Salamov A."/>
            <person name="Terry A."/>
            <person name="Yamada T."/>
            <person name="Dunigan D.D."/>
            <person name="Grigoriev I.V."/>
            <person name="Claverie J.M."/>
            <person name="Van Etten J.L."/>
        </authorList>
    </citation>
    <scope>NUCLEOTIDE SEQUENCE [LARGE SCALE GENOMIC DNA]</scope>
    <source>
        <strain evidence="4 5">NC64A</strain>
    </source>
</reference>
<dbReference type="PANTHER" id="PTHR46936:SF1">
    <property type="entry name" value="ARABINOSYLTRANSFERASE XEG113"/>
    <property type="match status" value="1"/>
</dbReference>
<comment type="similarity">
    <text evidence="1 2">Belongs to the glycosyltransferase 77 family.</text>
</comment>
<evidence type="ECO:0000256" key="1">
    <source>
        <dbReference type="ARBA" id="ARBA00007033"/>
    </source>
</evidence>
<dbReference type="OMA" id="FIRNTRA"/>
<keyword evidence="2" id="KW-0961">Cell wall biogenesis/degradation</keyword>
<keyword evidence="2" id="KW-0812">Transmembrane</keyword>
<dbReference type="AlphaFoldDB" id="E1ZAF1"/>
<dbReference type="InParanoid" id="E1ZAF1"/>
<keyword evidence="2" id="KW-0808">Transferase</keyword>
<comment type="subcellular location">
    <subcellularLocation>
        <location evidence="2">Golgi apparatus membrane</location>
        <topology evidence="2">Single-pass type II membrane protein</topology>
    </subcellularLocation>
</comment>
<accession>E1ZAF1</accession>
<proteinExistence type="inferred from homology"/>
<dbReference type="EMBL" id="GL433840">
    <property type="protein sequence ID" value="EFN57249.1"/>
    <property type="molecule type" value="Genomic_DNA"/>
</dbReference>
<dbReference type="SUPFAM" id="SSF53448">
    <property type="entry name" value="Nucleotide-diphospho-sugar transferases"/>
    <property type="match status" value="1"/>
</dbReference>
<dbReference type="KEGG" id="cvr:CHLNCDRAFT_143778"/>
<evidence type="ECO:0000313" key="5">
    <source>
        <dbReference type="Proteomes" id="UP000008141"/>
    </source>
</evidence>
<dbReference type="GO" id="GO:0052325">
    <property type="term" value="P:cell wall pectin biosynthetic process"/>
    <property type="evidence" value="ECO:0007669"/>
    <property type="project" value="TreeGrafter"/>
</dbReference>
<dbReference type="eggNOG" id="ENOG502QSJ9">
    <property type="taxonomic scope" value="Eukaryota"/>
</dbReference>
<dbReference type="Proteomes" id="UP000008141">
    <property type="component" value="Unassembled WGS sequence"/>
</dbReference>
<dbReference type="GO" id="GO:0052636">
    <property type="term" value="F:arabinosyltransferase activity"/>
    <property type="evidence" value="ECO:0007669"/>
    <property type="project" value="TreeGrafter"/>
</dbReference>
<sequence length="530" mass="58825">MLEELKVETVVVSDSDTTWLGDPSAYLALHPSADFYISTDCLSHKVEVEWKAQHLQPRCGHVPGNSWGRAFNTGVFAVRNREQGRTLLARWRDILLDPSGGTVVTKTNATLGITDQLALNMILDKAIPSGPVHAAPEDDHVLLLTWAANDSLRLHPLPVALFPSGHVAFVQRLPWKAGVDPLVIHATFQRYPVSMHQSGKRARFREFGMWFLDGPEYYAPPGARYLSYDNDVRRVVDEVAASPRFKGIMPVLHRHLVGTAYQLAQFRDALAAARMLNRTLVLPTSWCWCDYDWTPHVLEKCKIRGSDLRLPFECPSDFVLHIPYMDMAGLDFRMPGFLDNPQVPDALRRGRAEVHMMSAKPALPAPGVAVLAASREPVGVLWPRMTQGELVAALQPLNQTAALTIRGMRPGLLEGFASAEQQAAFDALYRNVTKELYWCCAAQSEAIMNSFPYALPKPYGGAGLLLLLPPPATPAGYTPWEAPVMPMPTYCDRVDAKTKEFVSYENHPCSFMRNETAAAMASAINRRAIS</sequence>
<organism evidence="5">
    <name type="scientific">Chlorella variabilis</name>
    <name type="common">Green alga</name>
    <dbReference type="NCBI Taxonomy" id="554065"/>
    <lineage>
        <taxon>Eukaryota</taxon>
        <taxon>Viridiplantae</taxon>
        <taxon>Chlorophyta</taxon>
        <taxon>core chlorophytes</taxon>
        <taxon>Trebouxiophyceae</taxon>
        <taxon>Chlorellales</taxon>
        <taxon>Chlorellaceae</taxon>
        <taxon>Chlorella clade</taxon>
        <taxon>Chlorella</taxon>
    </lineage>
</organism>
<evidence type="ECO:0000313" key="4">
    <source>
        <dbReference type="EMBL" id="EFN57249.1"/>
    </source>
</evidence>
<evidence type="ECO:0000256" key="2">
    <source>
        <dbReference type="RuleBase" id="RU363055"/>
    </source>
</evidence>
<keyword evidence="2" id="KW-0735">Signal-anchor</keyword>
<dbReference type="InterPro" id="IPR005069">
    <property type="entry name" value="Nucl-diP-sugar_transferase"/>
</dbReference>
<keyword evidence="5" id="KW-1185">Reference proteome</keyword>
<dbReference type="Pfam" id="PF03407">
    <property type="entry name" value="Nucleotid_trans"/>
    <property type="match status" value="1"/>
</dbReference>
<feature type="domain" description="Nucleotide-diphospho-sugar transferase" evidence="3">
    <location>
        <begin position="9"/>
        <end position="190"/>
    </location>
</feature>
<dbReference type="InterPro" id="IPR029044">
    <property type="entry name" value="Nucleotide-diphossugar_trans"/>
</dbReference>